<dbReference type="VEuPathDB" id="FungiDB:TREMEDRAFT_72590"/>
<dbReference type="EMBL" id="SDIL01000069">
    <property type="protein sequence ID" value="RXK37422.1"/>
    <property type="molecule type" value="Genomic_DNA"/>
</dbReference>
<dbReference type="CDD" id="cd04301">
    <property type="entry name" value="NAT_SF"/>
    <property type="match status" value="1"/>
</dbReference>
<dbReference type="AlphaFoldDB" id="A0A4Q1BIG5"/>
<sequence>MSGSAGEQEGGYTIKVAQTTEEVQACYDIRVEVFVVEQGYQLEDEIDEYDSQSLQFLLTIPTPSPTSTDTSSLLPQLAQSEHSTTAVPVGTVRYTPSIGKISRLAVLKSSRGKRYSVGLMRAAEEYVRKHRGRVEDSKKEHVGDDLSAAGEVESSTKVDRDRLYLHAQIYVVPYYLKLGYGPEGDVFDECGEPHQKMVKYLY</sequence>
<evidence type="ECO:0000313" key="3">
    <source>
        <dbReference type="Proteomes" id="UP000289152"/>
    </source>
</evidence>
<evidence type="ECO:0000259" key="1">
    <source>
        <dbReference type="PROSITE" id="PS51186"/>
    </source>
</evidence>
<feature type="domain" description="N-acetyltransferase" evidence="1">
    <location>
        <begin position="12"/>
        <end position="202"/>
    </location>
</feature>
<accession>A0A4Q1BIG5</accession>
<dbReference type="GO" id="GO:0006048">
    <property type="term" value="P:UDP-N-acetylglucosamine biosynthetic process"/>
    <property type="evidence" value="ECO:0007669"/>
    <property type="project" value="UniProtKB-UniPathway"/>
</dbReference>
<comment type="caution">
    <text evidence="2">The sequence shown here is derived from an EMBL/GenBank/DDBJ whole genome shotgun (WGS) entry which is preliminary data.</text>
</comment>
<dbReference type="STRING" id="5217.A0A4Q1BIG5"/>
<dbReference type="InterPro" id="IPR016181">
    <property type="entry name" value="Acyl_CoA_acyltransferase"/>
</dbReference>
<dbReference type="GO" id="GO:0016747">
    <property type="term" value="F:acyltransferase activity, transferring groups other than amino-acyl groups"/>
    <property type="evidence" value="ECO:0007669"/>
    <property type="project" value="InterPro"/>
</dbReference>
<reference evidence="2 3" key="1">
    <citation type="submission" date="2016-06" db="EMBL/GenBank/DDBJ databases">
        <title>Evolution of pathogenesis and genome organization in the Tremellales.</title>
        <authorList>
            <person name="Cuomo C."/>
            <person name="Litvintseva A."/>
            <person name="Heitman J."/>
            <person name="Chen Y."/>
            <person name="Sun S."/>
            <person name="Springer D."/>
            <person name="Dromer F."/>
            <person name="Young S."/>
            <person name="Zeng Q."/>
            <person name="Chapman S."/>
            <person name="Gujja S."/>
            <person name="Saif S."/>
            <person name="Birren B."/>
        </authorList>
    </citation>
    <scope>NUCLEOTIDE SEQUENCE [LARGE SCALE GENOMIC DNA]</scope>
    <source>
        <strain evidence="2 3">ATCC 28783</strain>
    </source>
</reference>
<organism evidence="2 3">
    <name type="scientific">Tremella mesenterica</name>
    <name type="common">Jelly fungus</name>
    <dbReference type="NCBI Taxonomy" id="5217"/>
    <lineage>
        <taxon>Eukaryota</taxon>
        <taxon>Fungi</taxon>
        <taxon>Dikarya</taxon>
        <taxon>Basidiomycota</taxon>
        <taxon>Agaricomycotina</taxon>
        <taxon>Tremellomycetes</taxon>
        <taxon>Tremellales</taxon>
        <taxon>Tremellaceae</taxon>
        <taxon>Tremella</taxon>
    </lineage>
</organism>
<dbReference type="SUPFAM" id="SSF55729">
    <property type="entry name" value="Acyl-CoA N-acyltransferases (Nat)"/>
    <property type="match status" value="1"/>
</dbReference>
<protein>
    <recommendedName>
        <fullName evidence="1">N-acetyltransferase domain-containing protein</fullName>
    </recommendedName>
</protein>
<dbReference type="InParanoid" id="A0A4Q1BIG5"/>
<evidence type="ECO:0000313" key="2">
    <source>
        <dbReference type="EMBL" id="RXK37422.1"/>
    </source>
</evidence>
<proteinExistence type="predicted"/>
<gene>
    <name evidence="2" type="ORF">M231_05322</name>
</gene>
<dbReference type="UniPathway" id="UPA00113">
    <property type="reaction ID" value="UER00529"/>
</dbReference>
<dbReference type="OrthoDB" id="329272at2759"/>
<dbReference type="Gene3D" id="3.40.630.30">
    <property type="match status" value="1"/>
</dbReference>
<keyword evidence="3" id="KW-1185">Reference proteome</keyword>
<dbReference type="InterPro" id="IPR000182">
    <property type="entry name" value="GNAT_dom"/>
</dbReference>
<name>A0A4Q1BIG5_TREME</name>
<dbReference type="PROSITE" id="PS51186">
    <property type="entry name" value="GNAT"/>
    <property type="match status" value="1"/>
</dbReference>
<dbReference type="Proteomes" id="UP000289152">
    <property type="component" value="Unassembled WGS sequence"/>
</dbReference>